<protein>
    <recommendedName>
        <fullName evidence="4">NAC domain-containing protein</fullName>
    </recommendedName>
</protein>
<evidence type="ECO:0000313" key="2">
    <source>
        <dbReference type="EMBL" id="CAB4282090.1"/>
    </source>
</evidence>
<sequence length="236" mass="26203">MPKLELSEIWKEYGGPQLVDQDLYFIFELKRLTPKHMDRRVGQGGNKLKASITRSSTKDEEHKQKYGKRSSNGINRIIITCTTRLYSSLTGVDLVGSYDVDPSYPTFFEDNTIFIVEQLLGETQEEEACNPSNLENVGNQSLIDCLTGADLVFYDDVDPTTFDIGENPSNFENVGNQSFANCLTGVDLVFYDDVDLTTFDIGETKVVEVCNPTNIEDAGNQSLADTANVTDPIVNG</sequence>
<organism evidence="2 3">
    <name type="scientific">Prunus armeniaca</name>
    <name type="common">Apricot</name>
    <name type="synonym">Armeniaca vulgaris</name>
    <dbReference type="NCBI Taxonomy" id="36596"/>
    <lineage>
        <taxon>Eukaryota</taxon>
        <taxon>Viridiplantae</taxon>
        <taxon>Streptophyta</taxon>
        <taxon>Embryophyta</taxon>
        <taxon>Tracheophyta</taxon>
        <taxon>Spermatophyta</taxon>
        <taxon>Magnoliopsida</taxon>
        <taxon>eudicotyledons</taxon>
        <taxon>Gunneridae</taxon>
        <taxon>Pentapetalae</taxon>
        <taxon>rosids</taxon>
        <taxon>fabids</taxon>
        <taxon>Rosales</taxon>
        <taxon>Rosaceae</taxon>
        <taxon>Amygdaloideae</taxon>
        <taxon>Amygdaleae</taxon>
        <taxon>Prunus</taxon>
    </lineage>
</organism>
<evidence type="ECO:0000313" key="3">
    <source>
        <dbReference type="Proteomes" id="UP000507222"/>
    </source>
</evidence>
<reference evidence="2 3" key="1">
    <citation type="submission" date="2020-05" db="EMBL/GenBank/DDBJ databases">
        <authorList>
            <person name="Campoy J."/>
            <person name="Schneeberger K."/>
            <person name="Spophaly S."/>
        </authorList>
    </citation>
    <scope>NUCLEOTIDE SEQUENCE [LARGE SCALE GENOMIC DNA]</scope>
    <source>
        <strain evidence="2">PruArmRojPasFocal</strain>
    </source>
</reference>
<evidence type="ECO:0008006" key="4">
    <source>
        <dbReference type="Google" id="ProtNLM"/>
    </source>
</evidence>
<evidence type="ECO:0000256" key="1">
    <source>
        <dbReference type="SAM" id="MobiDB-lite"/>
    </source>
</evidence>
<accession>A0A6J5UZL3</accession>
<dbReference type="AlphaFoldDB" id="A0A6J5UZL3"/>
<name>A0A6J5UZL3_PRUAR</name>
<dbReference type="Proteomes" id="UP000507222">
    <property type="component" value="Unassembled WGS sequence"/>
</dbReference>
<feature type="region of interest" description="Disordered" evidence="1">
    <location>
        <begin position="38"/>
        <end position="67"/>
    </location>
</feature>
<gene>
    <name evidence="2" type="ORF">CURHAP_LOCUS35349</name>
</gene>
<proteinExistence type="predicted"/>
<dbReference type="EMBL" id="CAEKDK010000006">
    <property type="protein sequence ID" value="CAB4282090.1"/>
    <property type="molecule type" value="Genomic_DNA"/>
</dbReference>